<dbReference type="PANTHER" id="PTHR43861:SF1">
    <property type="entry name" value="TRANS-ACONITATE 2-METHYLTRANSFERASE"/>
    <property type="match status" value="1"/>
</dbReference>
<evidence type="ECO:0000313" key="5">
    <source>
        <dbReference type="Proteomes" id="UP001329313"/>
    </source>
</evidence>
<dbReference type="Gene3D" id="3.40.50.150">
    <property type="entry name" value="Vaccinia Virus protein VP39"/>
    <property type="match status" value="1"/>
</dbReference>
<evidence type="ECO:0000313" key="4">
    <source>
        <dbReference type="EMBL" id="WOQ69455.1"/>
    </source>
</evidence>
<keyword evidence="1 4" id="KW-0489">Methyltransferase</keyword>
<dbReference type="SUPFAM" id="SSF53335">
    <property type="entry name" value="S-adenosyl-L-methionine-dependent methyltransferases"/>
    <property type="match status" value="1"/>
</dbReference>
<dbReference type="CDD" id="cd02440">
    <property type="entry name" value="AdoMet_MTases"/>
    <property type="match status" value="1"/>
</dbReference>
<evidence type="ECO:0000256" key="1">
    <source>
        <dbReference type="ARBA" id="ARBA00022603"/>
    </source>
</evidence>
<proteinExistence type="predicted"/>
<name>A0AAU0MFW6_9MICO</name>
<evidence type="ECO:0000256" key="2">
    <source>
        <dbReference type="ARBA" id="ARBA00022679"/>
    </source>
</evidence>
<keyword evidence="2 4" id="KW-0808">Transferase</keyword>
<dbReference type="Pfam" id="PF13649">
    <property type="entry name" value="Methyltransf_25"/>
    <property type="match status" value="1"/>
</dbReference>
<keyword evidence="5" id="KW-1185">Reference proteome</keyword>
<feature type="domain" description="Methyltransferase" evidence="3">
    <location>
        <begin position="53"/>
        <end position="147"/>
    </location>
</feature>
<accession>A0AAU0MFW6</accession>
<dbReference type="GO" id="GO:0032259">
    <property type="term" value="P:methylation"/>
    <property type="evidence" value="ECO:0007669"/>
    <property type="project" value="UniProtKB-KW"/>
</dbReference>
<reference evidence="4 5" key="1">
    <citation type="submission" date="2023-10" db="EMBL/GenBank/DDBJ databases">
        <title>Y20.</title>
        <authorList>
            <person name="Zhang G."/>
            <person name="Ding Y."/>
        </authorList>
    </citation>
    <scope>NUCLEOTIDE SEQUENCE [LARGE SCALE GENOMIC DNA]</scope>
    <source>
        <strain evidence="4 5">Y20</strain>
    </source>
</reference>
<dbReference type="EC" id="2.1.1.-" evidence="4"/>
<dbReference type="GO" id="GO:0008168">
    <property type="term" value="F:methyltransferase activity"/>
    <property type="evidence" value="ECO:0007669"/>
    <property type="project" value="UniProtKB-KW"/>
</dbReference>
<dbReference type="KEGG" id="mliy:RYJ27_12270"/>
<dbReference type="RefSeq" id="WP_103663401.1">
    <property type="nucleotide sequence ID" value="NZ_CP137080.1"/>
</dbReference>
<evidence type="ECO:0000259" key="3">
    <source>
        <dbReference type="Pfam" id="PF13649"/>
    </source>
</evidence>
<dbReference type="AlphaFoldDB" id="A0AAU0MFW6"/>
<dbReference type="InterPro" id="IPR041698">
    <property type="entry name" value="Methyltransf_25"/>
</dbReference>
<sequence>MQRPTWFLDETTSLGRENTDPEHVAHYDAKEDAGAASEIAALRKVFPAGSSDVVDLGAGTGQFALLAAEQWENVTAVDPSPVMLRVLREKAEAAGSSLHIVEAGYLTYERPSESVDLVYSRYALHHLPDFWKAIALARIRAMLRPGGILRLWDVVYHFPLESAIERIEHWCSTGYADEEGGWTRADLEEHVRDEHSTFTWLLEPMLTEAGFAIEEAGYGDDGIFAKYLLRAV</sequence>
<dbReference type="PANTHER" id="PTHR43861">
    <property type="entry name" value="TRANS-ACONITATE 2-METHYLTRANSFERASE-RELATED"/>
    <property type="match status" value="1"/>
</dbReference>
<gene>
    <name evidence="4" type="ORF">RYJ27_12270</name>
</gene>
<dbReference type="EMBL" id="CP137080">
    <property type="protein sequence ID" value="WOQ69455.1"/>
    <property type="molecule type" value="Genomic_DNA"/>
</dbReference>
<organism evidence="4 5">
    <name type="scientific">Microbacterium limosum</name>
    <dbReference type="NCBI Taxonomy" id="3079935"/>
    <lineage>
        <taxon>Bacteria</taxon>
        <taxon>Bacillati</taxon>
        <taxon>Actinomycetota</taxon>
        <taxon>Actinomycetes</taxon>
        <taxon>Micrococcales</taxon>
        <taxon>Microbacteriaceae</taxon>
        <taxon>Microbacterium</taxon>
    </lineage>
</organism>
<dbReference type="Proteomes" id="UP001329313">
    <property type="component" value="Chromosome"/>
</dbReference>
<protein>
    <submittedName>
        <fullName evidence="4">Class I SAM-dependent methyltransferase</fullName>
        <ecNumber evidence="4">2.1.1.-</ecNumber>
    </submittedName>
</protein>
<dbReference type="InterPro" id="IPR029063">
    <property type="entry name" value="SAM-dependent_MTases_sf"/>
</dbReference>